<evidence type="ECO:0000256" key="1">
    <source>
        <dbReference type="ARBA" id="ARBA00008898"/>
    </source>
</evidence>
<dbReference type="Pfam" id="PF01613">
    <property type="entry name" value="Flavin_Reduct"/>
    <property type="match status" value="1"/>
</dbReference>
<dbReference type="Gene3D" id="2.30.110.10">
    <property type="entry name" value="Electron Transport, Fmn-binding Protein, Chain A"/>
    <property type="match status" value="1"/>
</dbReference>
<accession>D6ZDN0</accession>
<dbReference type="STRING" id="640132.Srot_2856"/>
<dbReference type="HOGENOM" id="CLU_059021_1_3_11"/>
<dbReference type="SMART" id="SM00903">
    <property type="entry name" value="Flavin_Reduct"/>
    <property type="match status" value="1"/>
</dbReference>
<dbReference type="RefSeq" id="WP_013139736.1">
    <property type="nucleotide sequence ID" value="NC_014168.1"/>
</dbReference>
<dbReference type="KEGG" id="srt:Srot_2856"/>
<evidence type="ECO:0000256" key="2">
    <source>
        <dbReference type="ARBA" id="ARBA00023002"/>
    </source>
</evidence>
<gene>
    <name evidence="4" type="ordered locus">Srot_2856</name>
</gene>
<keyword evidence="2" id="KW-0560">Oxidoreductase</keyword>
<protein>
    <submittedName>
        <fullName evidence="4">Flavin reductase domain protein FMN-binding protein</fullName>
    </submittedName>
</protein>
<dbReference type="GO" id="GO:0042602">
    <property type="term" value="F:riboflavin reductase (NADPH) activity"/>
    <property type="evidence" value="ECO:0007669"/>
    <property type="project" value="TreeGrafter"/>
</dbReference>
<organism evidence="4 5">
    <name type="scientific">Segniliparus rotundus (strain ATCC BAA-972 / CDC 1076 / CIP 108378 / DSM 44985 / JCM 13578)</name>
    <dbReference type="NCBI Taxonomy" id="640132"/>
    <lineage>
        <taxon>Bacteria</taxon>
        <taxon>Bacillati</taxon>
        <taxon>Actinomycetota</taxon>
        <taxon>Actinomycetes</taxon>
        <taxon>Mycobacteriales</taxon>
        <taxon>Segniliparaceae</taxon>
        <taxon>Segniliparus</taxon>
    </lineage>
</organism>
<sequence length="168" mass="17745">MVLHLADLSDDLANPRALRDAYGSFPSGVVAVCRLLDGEPVGLAASSFVSVSIDPPLVSVCVRNESQTWPQVQSAPSIGVSVLAGHQHTHGRALAGPAESRFADVHWHASPTGAVFLANAAAWLECVVDQEIPAGDHHIVVLRIRALAVDVGAEPLVFHASRFRSLHA</sequence>
<dbReference type="PANTHER" id="PTHR30466">
    <property type="entry name" value="FLAVIN REDUCTASE"/>
    <property type="match status" value="1"/>
</dbReference>
<evidence type="ECO:0000313" key="5">
    <source>
        <dbReference type="Proteomes" id="UP000002247"/>
    </source>
</evidence>
<dbReference type="InterPro" id="IPR012349">
    <property type="entry name" value="Split_barrel_FMN-bd"/>
</dbReference>
<comment type="similarity">
    <text evidence="1">Belongs to the non-flavoprotein flavin reductase family.</text>
</comment>
<dbReference type="GO" id="GO:0010181">
    <property type="term" value="F:FMN binding"/>
    <property type="evidence" value="ECO:0007669"/>
    <property type="project" value="InterPro"/>
</dbReference>
<dbReference type="InterPro" id="IPR050268">
    <property type="entry name" value="NADH-dep_flavin_reductase"/>
</dbReference>
<dbReference type="EMBL" id="CP001958">
    <property type="protein sequence ID" value="ADG99287.1"/>
    <property type="molecule type" value="Genomic_DNA"/>
</dbReference>
<dbReference type="eggNOG" id="COG1853">
    <property type="taxonomic scope" value="Bacteria"/>
</dbReference>
<dbReference type="Proteomes" id="UP000002247">
    <property type="component" value="Chromosome"/>
</dbReference>
<dbReference type="OrthoDB" id="9792858at2"/>
<keyword evidence="5" id="KW-1185">Reference proteome</keyword>
<dbReference type="InterPro" id="IPR002563">
    <property type="entry name" value="Flavin_Rdtase-like_dom"/>
</dbReference>
<dbReference type="SUPFAM" id="SSF50475">
    <property type="entry name" value="FMN-binding split barrel"/>
    <property type="match status" value="1"/>
</dbReference>
<reference evidence="4 5" key="1">
    <citation type="journal article" date="2010" name="Stand. Genomic Sci.">
        <title>Complete genome sequence of Segniliparus rotundus type strain (CDC 1076).</title>
        <authorList>
            <person name="Sikorski J."/>
            <person name="Lapidus A."/>
            <person name="Copeland A."/>
            <person name="Misra M."/>
            <person name="Glavina Del Rio T."/>
            <person name="Nolan M."/>
            <person name="Lucas S."/>
            <person name="Chen F."/>
            <person name="Tice H."/>
            <person name="Cheng J.F."/>
            <person name="Jando M."/>
            <person name="Schneider S."/>
            <person name="Bruce D."/>
            <person name="Goodwin L."/>
            <person name="Pitluck S."/>
            <person name="Liolios K."/>
            <person name="Mikhailova N."/>
            <person name="Pati A."/>
            <person name="Ivanova N."/>
            <person name="Mavromatis K."/>
            <person name="Chen A."/>
            <person name="Palaniappan K."/>
            <person name="Chertkov O."/>
            <person name="Land M."/>
            <person name="Hauser L."/>
            <person name="Chang Y.J."/>
            <person name="Jeffries C.D."/>
            <person name="Brettin T."/>
            <person name="Detter J.C."/>
            <person name="Han C."/>
            <person name="Rohde M."/>
            <person name="Goker M."/>
            <person name="Bristow J."/>
            <person name="Eisen J.A."/>
            <person name="Markowitz V."/>
            <person name="Hugenholtz P."/>
            <person name="Kyrpides N.C."/>
            <person name="Klenk H.P."/>
        </authorList>
    </citation>
    <scope>NUCLEOTIDE SEQUENCE [LARGE SCALE GENOMIC DNA]</scope>
    <source>
        <strain evidence="5">ATCC BAA-972 / CDC 1076 / CIP 108378 / DSM 44985 / JCM 13578</strain>
    </source>
</reference>
<name>D6ZDN0_SEGRD</name>
<dbReference type="PANTHER" id="PTHR30466:SF11">
    <property type="entry name" value="FLAVIN-DEPENDENT MONOOXYGENASE, REDUCTASE SUBUNIT HSAB"/>
    <property type="match status" value="1"/>
</dbReference>
<evidence type="ECO:0000313" key="4">
    <source>
        <dbReference type="EMBL" id="ADG99287.1"/>
    </source>
</evidence>
<feature type="domain" description="Flavin reductase like" evidence="3">
    <location>
        <begin position="22"/>
        <end position="165"/>
    </location>
</feature>
<proteinExistence type="inferred from homology"/>
<dbReference type="AlphaFoldDB" id="D6ZDN0"/>
<evidence type="ECO:0000259" key="3">
    <source>
        <dbReference type="SMART" id="SM00903"/>
    </source>
</evidence>